<dbReference type="Proteomes" id="UP000324222">
    <property type="component" value="Unassembled WGS sequence"/>
</dbReference>
<evidence type="ECO:0000256" key="1">
    <source>
        <dbReference type="SAM" id="MobiDB-lite"/>
    </source>
</evidence>
<feature type="compositionally biased region" description="Polar residues" evidence="1">
    <location>
        <begin position="47"/>
        <end position="56"/>
    </location>
</feature>
<gene>
    <name evidence="2" type="ORF">E2C01_021836</name>
</gene>
<accession>A0A5B7E4H0</accession>
<keyword evidence="3" id="KW-1185">Reference proteome</keyword>
<proteinExistence type="predicted"/>
<evidence type="ECO:0000313" key="2">
    <source>
        <dbReference type="EMBL" id="MPC28628.1"/>
    </source>
</evidence>
<evidence type="ECO:0000313" key="3">
    <source>
        <dbReference type="Proteomes" id="UP000324222"/>
    </source>
</evidence>
<dbReference type="EMBL" id="VSRR010001943">
    <property type="protein sequence ID" value="MPC28628.1"/>
    <property type="molecule type" value="Genomic_DNA"/>
</dbReference>
<dbReference type="AlphaFoldDB" id="A0A5B7E4H0"/>
<organism evidence="2 3">
    <name type="scientific">Portunus trituberculatus</name>
    <name type="common">Swimming crab</name>
    <name type="synonym">Neptunus trituberculatus</name>
    <dbReference type="NCBI Taxonomy" id="210409"/>
    <lineage>
        <taxon>Eukaryota</taxon>
        <taxon>Metazoa</taxon>
        <taxon>Ecdysozoa</taxon>
        <taxon>Arthropoda</taxon>
        <taxon>Crustacea</taxon>
        <taxon>Multicrustacea</taxon>
        <taxon>Malacostraca</taxon>
        <taxon>Eumalacostraca</taxon>
        <taxon>Eucarida</taxon>
        <taxon>Decapoda</taxon>
        <taxon>Pleocyemata</taxon>
        <taxon>Brachyura</taxon>
        <taxon>Eubrachyura</taxon>
        <taxon>Portunoidea</taxon>
        <taxon>Portunidae</taxon>
        <taxon>Portuninae</taxon>
        <taxon>Portunus</taxon>
    </lineage>
</organism>
<sequence>MESRNYNASDRYLSRLAPLLLSSHVNANRLMQGRGRASLGTRRVVTPVSSATTSKPSPRVPLKLPLPSRHPTPRDNALDSFPIPAPNKVGRPGYIVSRGSLLDGPSV</sequence>
<feature type="region of interest" description="Disordered" evidence="1">
    <location>
        <begin position="32"/>
        <end position="85"/>
    </location>
</feature>
<protein>
    <submittedName>
        <fullName evidence="2">Uncharacterized protein</fullName>
    </submittedName>
</protein>
<reference evidence="2 3" key="1">
    <citation type="submission" date="2019-05" db="EMBL/GenBank/DDBJ databases">
        <title>Another draft genome of Portunus trituberculatus and its Hox gene families provides insights of decapod evolution.</title>
        <authorList>
            <person name="Jeong J.-H."/>
            <person name="Song I."/>
            <person name="Kim S."/>
            <person name="Choi T."/>
            <person name="Kim D."/>
            <person name="Ryu S."/>
            <person name="Kim W."/>
        </authorList>
    </citation>
    <scope>NUCLEOTIDE SEQUENCE [LARGE SCALE GENOMIC DNA]</scope>
    <source>
        <tissue evidence="2">Muscle</tissue>
    </source>
</reference>
<name>A0A5B7E4H0_PORTR</name>
<comment type="caution">
    <text evidence="2">The sequence shown here is derived from an EMBL/GenBank/DDBJ whole genome shotgun (WGS) entry which is preliminary data.</text>
</comment>